<keyword evidence="3" id="KW-0133">Cell shape</keyword>
<feature type="transmembrane region" description="Helical" evidence="6">
    <location>
        <begin position="50"/>
        <end position="67"/>
    </location>
</feature>
<evidence type="ECO:0000313" key="8">
    <source>
        <dbReference type="Proteomes" id="UP000624703"/>
    </source>
</evidence>
<gene>
    <name evidence="7" type="ORF">JIN82_12235</name>
</gene>
<sequence>MAPLLKKLLGINLVLVILMYGLLIFGVYAVESAARHLIGGGEAFADRQKVWIMLGSVVFLITSLIDYKWYKWLAAPAYIIGLILMVASVLFGNEIHQLKIGTLYFQPAQFAIASGILMMAVCLHYLPNYNAIFRLPIVKVAMIGLIAGIPFLIVVATGDMGTAIVWLPVMAVVMLAAGIPYRYLILMAVLGFGMIAPLHYVILPIASERGAGRIELYLDMLHDRDVDISDGAYAPYWVSTAIGKAGWKGTGWNAGEDKGSLHDKKYVPWKTAHNDFIFAVIGEEHGFRGSILLVISYGVLFVASLFVALSSRDPAGRIICSAIVALLFAHMFENIGMCILLLPITGIPLPFVSYSGTFTLICMFLMGLIQSVWIHRKTPVEEVVDDKQPNLYVR</sequence>
<feature type="transmembrane region" description="Helical" evidence="6">
    <location>
        <begin position="351"/>
        <end position="369"/>
    </location>
</feature>
<dbReference type="RefSeq" id="WP_200311928.1">
    <property type="nucleotide sequence ID" value="NZ_JAENIM010000041.1"/>
</dbReference>
<feature type="transmembrane region" description="Helical" evidence="6">
    <location>
        <begin position="163"/>
        <end position="179"/>
    </location>
</feature>
<organism evidence="7 8">
    <name type="scientific">Persicirhabdus sediminis</name>
    <dbReference type="NCBI Taxonomy" id="454144"/>
    <lineage>
        <taxon>Bacteria</taxon>
        <taxon>Pseudomonadati</taxon>
        <taxon>Verrucomicrobiota</taxon>
        <taxon>Verrucomicrobiia</taxon>
        <taxon>Verrucomicrobiales</taxon>
        <taxon>Verrucomicrobiaceae</taxon>
        <taxon>Persicirhabdus</taxon>
    </lineage>
</organism>
<proteinExistence type="predicted"/>
<evidence type="ECO:0000256" key="6">
    <source>
        <dbReference type="SAM" id="Phobius"/>
    </source>
</evidence>
<feature type="transmembrane region" description="Helical" evidence="6">
    <location>
        <begin position="103"/>
        <end position="126"/>
    </location>
</feature>
<dbReference type="PANTHER" id="PTHR30474:SF1">
    <property type="entry name" value="PEPTIDOGLYCAN GLYCOSYLTRANSFERASE MRDB"/>
    <property type="match status" value="1"/>
</dbReference>
<comment type="caution">
    <text evidence="7">The sequence shown here is derived from an EMBL/GenBank/DDBJ whole genome shotgun (WGS) entry which is preliminary data.</text>
</comment>
<dbReference type="GO" id="GO:0051301">
    <property type="term" value="P:cell division"/>
    <property type="evidence" value="ECO:0007669"/>
    <property type="project" value="InterPro"/>
</dbReference>
<evidence type="ECO:0000256" key="3">
    <source>
        <dbReference type="ARBA" id="ARBA00022960"/>
    </source>
</evidence>
<keyword evidence="2 6" id="KW-0812">Transmembrane</keyword>
<keyword evidence="4 6" id="KW-1133">Transmembrane helix</keyword>
<dbReference type="Pfam" id="PF01098">
    <property type="entry name" value="FTSW_RODA_SPOVE"/>
    <property type="match status" value="1"/>
</dbReference>
<dbReference type="PANTHER" id="PTHR30474">
    <property type="entry name" value="CELL CYCLE PROTEIN"/>
    <property type="match status" value="1"/>
</dbReference>
<feature type="transmembrane region" description="Helical" evidence="6">
    <location>
        <begin position="9"/>
        <end position="30"/>
    </location>
</feature>
<dbReference type="GO" id="GO:0008360">
    <property type="term" value="P:regulation of cell shape"/>
    <property type="evidence" value="ECO:0007669"/>
    <property type="project" value="UniProtKB-KW"/>
</dbReference>
<evidence type="ECO:0000256" key="5">
    <source>
        <dbReference type="ARBA" id="ARBA00023136"/>
    </source>
</evidence>
<dbReference type="Proteomes" id="UP000624703">
    <property type="component" value="Unassembled WGS sequence"/>
</dbReference>
<name>A0A8J7SM92_9BACT</name>
<evidence type="ECO:0000256" key="2">
    <source>
        <dbReference type="ARBA" id="ARBA00022692"/>
    </source>
</evidence>
<dbReference type="GO" id="GO:0032153">
    <property type="term" value="C:cell division site"/>
    <property type="evidence" value="ECO:0007669"/>
    <property type="project" value="TreeGrafter"/>
</dbReference>
<feature type="transmembrane region" description="Helical" evidence="6">
    <location>
        <begin position="138"/>
        <end position="157"/>
    </location>
</feature>
<evidence type="ECO:0000313" key="7">
    <source>
        <dbReference type="EMBL" id="MBK1791920.1"/>
    </source>
</evidence>
<dbReference type="InterPro" id="IPR001182">
    <property type="entry name" value="FtsW/RodA"/>
</dbReference>
<dbReference type="GO" id="GO:0015648">
    <property type="term" value="F:lipid-linked peptidoglycan transporter activity"/>
    <property type="evidence" value="ECO:0007669"/>
    <property type="project" value="TreeGrafter"/>
</dbReference>
<protein>
    <submittedName>
        <fullName evidence="7">FtsW/RodA/SpoVE family cell cycle protein</fullName>
    </submittedName>
</protein>
<feature type="transmembrane region" description="Helical" evidence="6">
    <location>
        <begin position="291"/>
        <end position="310"/>
    </location>
</feature>
<evidence type="ECO:0000256" key="1">
    <source>
        <dbReference type="ARBA" id="ARBA00004141"/>
    </source>
</evidence>
<keyword evidence="5 6" id="KW-0472">Membrane</keyword>
<feature type="transmembrane region" description="Helical" evidence="6">
    <location>
        <begin position="72"/>
        <end position="91"/>
    </location>
</feature>
<comment type="subcellular location">
    <subcellularLocation>
        <location evidence="1">Membrane</location>
        <topology evidence="1">Multi-pass membrane protein</topology>
    </subcellularLocation>
</comment>
<reference evidence="7" key="1">
    <citation type="submission" date="2021-01" db="EMBL/GenBank/DDBJ databases">
        <title>Modified the classification status of verrucomicrobia.</title>
        <authorList>
            <person name="Feng X."/>
        </authorList>
    </citation>
    <scope>NUCLEOTIDE SEQUENCE</scope>
    <source>
        <strain evidence="7">_KCTC 22039</strain>
    </source>
</reference>
<feature type="transmembrane region" description="Helical" evidence="6">
    <location>
        <begin position="184"/>
        <end position="203"/>
    </location>
</feature>
<accession>A0A8J7SM92</accession>
<dbReference type="EMBL" id="JAENIM010000041">
    <property type="protein sequence ID" value="MBK1791920.1"/>
    <property type="molecule type" value="Genomic_DNA"/>
</dbReference>
<dbReference type="GO" id="GO:0005886">
    <property type="term" value="C:plasma membrane"/>
    <property type="evidence" value="ECO:0007669"/>
    <property type="project" value="TreeGrafter"/>
</dbReference>
<dbReference type="AlphaFoldDB" id="A0A8J7SM92"/>
<evidence type="ECO:0000256" key="4">
    <source>
        <dbReference type="ARBA" id="ARBA00022989"/>
    </source>
</evidence>
<keyword evidence="8" id="KW-1185">Reference proteome</keyword>